<dbReference type="FunFam" id="1.20.5.110:FF:000003">
    <property type="entry name" value="60S ribosomal protein L13"/>
    <property type="match status" value="1"/>
</dbReference>
<evidence type="ECO:0000256" key="1">
    <source>
        <dbReference type="ARBA" id="ARBA00005640"/>
    </source>
</evidence>
<evidence type="ECO:0000313" key="6">
    <source>
        <dbReference type="Proteomes" id="UP000000561"/>
    </source>
</evidence>
<protein>
    <submittedName>
        <fullName evidence="5">Ribosomal 60S subunit protein L13</fullName>
    </submittedName>
</protein>
<dbReference type="PANTHER" id="PTHR11722">
    <property type="entry name" value="60S RIBOSOMAL PROTEIN L13"/>
    <property type="match status" value="1"/>
</dbReference>
<dbReference type="RefSeq" id="XP_011389340.1">
    <property type="nucleotide sequence ID" value="XM_011391038.1"/>
</dbReference>
<dbReference type="EMBL" id="CM003146">
    <property type="protein sequence ID" value="KIS68939.1"/>
    <property type="molecule type" value="Genomic_DNA"/>
</dbReference>
<keyword evidence="6" id="KW-1185">Reference proteome</keyword>
<dbReference type="Proteomes" id="UP000000561">
    <property type="component" value="Chromosome 7"/>
</dbReference>
<dbReference type="AlphaFoldDB" id="A0A0D1DXS9"/>
<accession>A0A0D1DXS9</accession>
<name>A0A0D1DXS9_MYCMD</name>
<dbReference type="OrthoDB" id="10264538at2759"/>
<reference evidence="5 6" key="1">
    <citation type="journal article" date="2006" name="Nature">
        <title>Insights from the genome of the biotrophic fungal plant pathogen Ustilago maydis.</title>
        <authorList>
            <person name="Kamper J."/>
            <person name="Kahmann R."/>
            <person name="Bolker M."/>
            <person name="Ma L.J."/>
            <person name="Brefort T."/>
            <person name="Saville B.J."/>
            <person name="Banuett F."/>
            <person name="Kronstad J.W."/>
            <person name="Gold S.E."/>
            <person name="Muller O."/>
            <person name="Perlin M.H."/>
            <person name="Wosten H.A."/>
            <person name="de Vries R."/>
            <person name="Ruiz-Herrera J."/>
            <person name="Reynaga-Pena C.G."/>
            <person name="Snetselaar K."/>
            <person name="McCann M."/>
            <person name="Perez-Martin J."/>
            <person name="Feldbrugge M."/>
            <person name="Basse C.W."/>
            <person name="Steinberg G."/>
            <person name="Ibeas J.I."/>
            <person name="Holloman W."/>
            <person name="Guzman P."/>
            <person name="Farman M."/>
            <person name="Stajich J.E."/>
            <person name="Sentandreu R."/>
            <person name="Gonzalez-Prieto J.M."/>
            <person name="Kennell J.C."/>
            <person name="Molina L."/>
            <person name="Schirawski J."/>
            <person name="Mendoza-Mendoza A."/>
            <person name="Greilinger D."/>
            <person name="Munch K."/>
            <person name="Rossel N."/>
            <person name="Scherer M."/>
            <person name="Vranes M."/>
            <person name="Ladendorf O."/>
            <person name="Vincon V."/>
            <person name="Fuchs U."/>
            <person name="Sandrock B."/>
            <person name="Meng S."/>
            <person name="Ho E.C."/>
            <person name="Cahill M.J."/>
            <person name="Boyce K.J."/>
            <person name="Klose J."/>
            <person name="Klosterman S.J."/>
            <person name="Deelstra H.J."/>
            <person name="Ortiz-Castellanos L."/>
            <person name="Li W."/>
            <person name="Sanchez-Alonso P."/>
            <person name="Schreier P.H."/>
            <person name="Hauser-Hahn I."/>
            <person name="Vaupel M."/>
            <person name="Koopmann E."/>
            <person name="Friedrich G."/>
            <person name="Voss H."/>
            <person name="Schluter T."/>
            <person name="Margolis J."/>
            <person name="Platt D."/>
            <person name="Swimmer C."/>
            <person name="Gnirke A."/>
            <person name="Chen F."/>
            <person name="Vysotskaia V."/>
            <person name="Mannhaupt G."/>
            <person name="Guldener U."/>
            <person name="Munsterkotter M."/>
            <person name="Haase D."/>
            <person name="Oesterheld M."/>
            <person name="Mewes H.W."/>
            <person name="Mauceli E.W."/>
            <person name="DeCaprio D."/>
            <person name="Wade C.M."/>
            <person name="Butler J."/>
            <person name="Young S."/>
            <person name="Jaffe D.B."/>
            <person name="Calvo S."/>
            <person name="Nusbaum C."/>
            <person name="Galagan J."/>
            <person name="Birren B.W."/>
        </authorList>
    </citation>
    <scope>NUCLEOTIDE SEQUENCE [LARGE SCALE GENOMIC DNA]</scope>
    <source>
        <strain evidence="6">DSM 14603 / FGSC 9021 / UM521</strain>
    </source>
</reference>
<sequence length="209" mass="23868">MAVKHNNILHNNHFRKDWQRRVKVWFDQPGAKKRRRTAREAKAAKLGLRPVQLLRPAVRCPTLRYNTKIRSGRGFTIEEVKAAGLGKKYARSVGIPVDHRRRNKSEESLKLNVERIKAYQARLVVIPKLTKKNKDKKVDLSNVEAVRQVQSVLPLPAGTEAEKPRAITSEEKEFNAYETLRKARGTHRAAGKVKARIAKKEEEAANAKK</sequence>
<dbReference type="STRING" id="237631.A0A0D1DXS9"/>
<evidence type="ECO:0000313" key="5">
    <source>
        <dbReference type="EMBL" id="KIS68939.1"/>
    </source>
</evidence>
<keyword evidence="3" id="KW-0687">Ribonucleoprotein</keyword>
<dbReference type="eggNOG" id="KOG3295">
    <property type="taxonomic scope" value="Eukaryota"/>
</dbReference>
<dbReference type="GO" id="GO:0022625">
    <property type="term" value="C:cytosolic large ribosomal subunit"/>
    <property type="evidence" value="ECO:0000318"/>
    <property type="project" value="GO_Central"/>
</dbReference>
<dbReference type="GO" id="GO:0006412">
    <property type="term" value="P:translation"/>
    <property type="evidence" value="ECO:0007669"/>
    <property type="project" value="InterPro"/>
</dbReference>
<evidence type="ECO:0000256" key="3">
    <source>
        <dbReference type="ARBA" id="ARBA00023274"/>
    </source>
</evidence>
<feature type="compositionally biased region" description="Basic residues" evidence="4">
    <location>
        <begin position="184"/>
        <end position="197"/>
    </location>
</feature>
<proteinExistence type="inferred from homology"/>
<feature type="compositionally biased region" description="Basic and acidic residues" evidence="4">
    <location>
        <begin position="198"/>
        <end position="209"/>
    </location>
</feature>
<dbReference type="Gene3D" id="1.20.5.110">
    <property type="match status" value="1"/>
</dbReference>
<dbReference type="GO" id="GO:0003723">
    <property type="term" value="F:RNA binding"/>
    <property type="evidence" value="ECO:0000318"/>
    <property type="project" value="GO_Central"/>
</dbReference>
<dbReference type="OMA" id="HWHKRIK"/>
<dbReference type="InParanoid" id="A0A0D1DXS9"/>
<dbReference type="VEuPathDB" id="FungiDB:UMAG_02924"/>
<evidence type="ECO:0000256" key="2">
    <source>
        <dbReference type="ARBA" id="ARBA00022980"/>
    </source>
</evidence>
<dbReference type="GO" id="GO:0003735">
    <property type="term" value="F:structural constituent of ribosome"/>
    <property type="evidence" value="ECO:0000318"/>
    <property type="project" value="GO_Central"/>
</dbReference>
<dbReference type="InterPro" id="IPR001380">
    <property type="entry name" value="Ribosomal_eL13"/>
</dbReference>
<dbReference type="PANTHER" id="PTHR11722:SF0">
    <property type="entry name" value="LARGE RIBOSOMAL SUBUNIT PROTEIN EL13"/>
    <property type="match status" value="1"/>
</dbReference>
<dbReference type="GO" id="GO:0030684">
    <property type="term" value="C:preribosome"/>
    <property type="evidence" value="ECO:0007669"/>
    <property type="project" value="EnsemblFungi"/>
</dbReference>
<dbReference type="GeneID" id="23563550"/>
<dbReference type="HAMAP" id="MF_00499">
    <property type="entry name" value="Ribosomal_eL13"/>
    <property type="match status" value="1"/>
</dbReference>
<evidence type="ECO:0000256" key="4">
    <source>
        <dbReference type="SAM" id="MobiDB-lite"/>
    </source>
</evidence>
<gene>
    <name evidence="5" type="ORF">UMAG_02924</name>
</gene>
<dbReference type="FunCoup" id="A0A0D1DXS9">
    <property type="interactions" value="405"/>
</dbReference>
<comment type="similarity">
    <text evidence="1">Belongs to the eukaryotic ribosomal protein eL13 family.</text>
</comment>
<dbReference type="KEGG" id="uma:UMAG_02924"/>
<dbReference type="Pfam" id="PF01294">
    <property type="entry name" value="Ribosomal_L13e"/>
    <property type="match status" value="1"/>
</dbReference>
<keyword evidence="2" id="KW-0689">Ribosomal protein</keyword>
<organism evidence="5 6">
    <name type="scientific">Mycosarcoma maydis</name>
    <name type="common">Corn smut fungus</name>
    <name type="synonym">Ustilago maydis</name>
    <dbReference type="NCBI Taxonomy" id="5270"/>
    <lineage>
        <taxon>Eukaryota</taxon>
        <taxon>Fungi</taxon>
        <taxon>Dikarya</taxon>
        <taxon>Basidiomycota</taxon>
        <taxon>Ustilaginomycotina</taxon>
        <taxon>Ustilaginomycetes</taxon>
        <taxon>Ustilaginales</taxon>
        <taxon>Ustilaginaceae</taxon>
        <taxon>Mycosarcoma</taxon>
    </lineage>
</organism>
<feature type="region of interest" description="Disordered" evidence="4">
    <location>
        <begin position="184"/>
        <end position="209"/>
    </location>
</feature>